<dbReference type="Pfam" id="PF14923">
    <property type="entry name" value="CCDC142"/>
    <property type="match status" value="1"/>
</dbReference>
<evidence type="ECO:0000313" key="2">
    <source>
        <dbReference type="Ensembl" id="ENSORLP00020025717.1"/>
    </source>
</evidence>
<dbReference type="AlphaFoldDB" id="A0A3P9LY74"/>
<dbReference type="InterPro" id="IPR055350">
    <property type="entry name" value="CCDC142_C"/>
</dbReference>
<protein>
    <submittedName>
        <fullName evidence="2">Coiled-coil domain containing 142</fullName>
    </submittedName>
</protein>
<evidence type="ECO:0000313" key="3">
    <source>
        <dbReference type="Proteomes" id="UP000265180"/>
    </source>
</evidence>
<dbReference type="Ensembl" id="ENSORLT00020003745.1">
    <property type="protein sequence ID" value="ENSORLP00020025717.1"/>
    <property type="gene ID" value="ENSORLG00020000165.1"/>
</dbReference>
<name>A0A3P9LY74_ORYLA</name>
<dbReference type="Proteomes" id="UP000265180">
    <property type="component" value="Chromosome 10"/>
</dbReference>
<evidence type="ECO:0000259" key="1">
    <source>
        <dbReference type="Pfam" id="PF14923"/>
    </source>
</evidence>
<feature type="domain" description="Coiled-coil protein 142 C-terminal" evidence="1">
    <location>
        <begin position="514"/>
        <end position="808"/>
    </location>
</feature>
<reference evidence="2 3" key="2">
    <citation type="submission" date="2017-04" db="EMBL/GenBank/DDBJ databases">
        <title>CpG methylation of centromeres and impact of large insertions on vertebrate speciation.</title>
        <authorList>
            <person name="Ichikawa K."/>
            <person name="Yoshimura J."/>
            <person name="Morishita S."/>
        </authorList>
    </citation>
    <scope>NUCLEOTIDE SEQUENCE</scope>
    <source>
        <strain evidence="2 3">HNI</strain>
    </source>
</reference>
<accession>A0A3P9LY74</accession>
<reference key="1">
    <citation type="journal article" date="2007" name="Nature">
        <title>The medaka draft genome and insights into vertebrate genome evolution.</title>
        <authorList>
            <person name="Kasahara M."/>
            <person name="Naruse K."/>
            <person name="Sasaki S."/>
            <person name="Nakatani Y."/>
            <person name="Qu W."/>
            <person name="Ahsan B."/>
            <person name="Yamada T."/>
            <person name="Nagayasu Y."/>
            <person name="Doi K."/>
            <person name="Kasai Y."/>
            <person name="Jindo T."/>
            <person name="Kobayashi D."/>
            <person name="Shimada A."/>
            <person name="Toyoda A."/>
            <person name="Kuroki Y."/>
            <person name="Fujiyama A."/>
            <person name="Sasaki T."/>
            <person name="Shimizu A."/>
            <person name="Asakawa S."/>
            <person name="Shimizu N."/>
            <person name="Hashimoto S."/>
            <person name="Yang J."/>
            <person name="Lee Y."/>
            <person name="Matsushima K."/>
            <person name="Sugano S."/>
            <person name="Sakaizumi M."/>
            <person name="Narita T."/>
            <person name="Ohishi K."/>
            <person name="Haga S."/>
            <person name="Ohta F."/>
            <person name="Nomoto H."/>
            <person name="Nogata K."/>
            <person name="Morishita T."/>
            <person name="Endo T."/>
            <person name="Shin-I T."/>
            <person name="Takeda H."/>
            <person name="Morishita S."/>
            <person name="Kohara Y."/>
        </authorList>
    </citation>
    <scope>NUCLEOTIDE SEQUENCE [LARGE SCALE GENOMIC DNA]</scope>
    <source>
        <strain>Hd-rR</strain>
    </source>
</reference>
<proteinExistence type="predicted"/>
<dbReference type="PANTHER" id="PTHR21436">
    <property type="entry name" value="COILED-COIL DOMAIN-CONTAINING PROTEIN 142"/>
    <property type="match status" value="1"/>
</dbReference>
<reference evidence="2" key="3">
    <citation type="submission" date="2025-08" db="UniProtKB">
        <authorList>
            <consortium name="Ensembl"/>
        </authorList>
    </citation>
    <scope>IDENTIFICATION</scope>
    <source>
        <strain evidence="2">HNI</strain>
    </source>
</reference>
<organism evidence="2 3">
    <name type="scientific">Oryzias latipes</name>
    <name type="common">Japanese rice fish</name>
    <name type="synonym">Japanese killifish</name>
    <dbReference type="NCBI Taxonomy" id="8090"/>
    <lineage>
        <taxon>Eukaryota</taxon>
        <taxon>Metazoa</taxon>
        <taxon>Chordata</taxon>
        <taxon>Craniata</taxon>
        <taxon>Vertebrata</taxon>
        <taxon>Euteleostomi</taxon>
        <taxon>Actinopterygii</taxon>
        <taxon>Neopterygii</taxon>
        <taxon>Teleostei</taxon>
        <taxon>Neoteleostei</taxon>
        <taxon>Acanthomorphata</taxon>
        <taxon>Ovalentaria</taxon>
        <taxon>Atherinomorphae</taxon>
        <taxon>Beloniformes</taxon>
        <taxon>Adrianichthyidae</taxon>
        <taxon>Oryziinae</taxon>
        <taxon>Oryzias</taxon>
    </lineage>
</organism>
<sequence length="867" mass="97702">DLNRRLKRQRTQPHYYCECAVTPPDPPLVFTCAGRRSQSSLCRSLQKAELLLRNTFSPSLKWLLHDPSQDEEQNFVLAHNLVSRSSVRLQRLQVALLTLAPQWQLVGHSADGKNPFMWRSCCPPLQACGRRPSSERVVFHLLPFCHLPDRYSALWKLLEQRELLLFVHEYTRRLRLMTAYTSRVQLNVFIKPLKLFFFFQNSPDSAPSWVGLCSLSQELRIHLSHWACLSSRIQSSDCLRRAMARHSRMLQAVKESLDLLGLQVLLVIERYIHALLCTVARTGSDSLSVEVMEDVLRGMELYNLAVEEHSMHHSALLQWTVVLQQAHYSSSFSSPPQKKRSWPSPVPVEQMLTIMAAHHADRAAEQLHQWISQKNCPVQKVLSKKCTNLGPEICCGFDVQTYRWTWKQLQNLFCRHLWIDGTCRRPWRASCGCPRPCCGLYTAPRPAFRCQVNPRGLPCRRSSACTACGDQNQNSTKLGERCAFRRNGVVCQHSGETSVLLRFLLSAGRDTNRRCFPRISVDLQLLLSTGAANLPPHMSDLQSRTVSMVLASVQLSTVWVVSKAFQFLSSWSLHKFLLITQGDLEVGRLNVDGSSLNVWIVALFTCGHGPSSCCFKTNRTSIAFGIALVFSSLVLKTFSVACKQMSEEIFEQNMPSAGHWRSSKLIGFPSNPSAYAALAAQTVIGQVLEGVAQLPDEARVRALSVTMTAFMEAWMEHILKERIKFSVQGALQLKRDFDSVRLMVQSECYGLSAELLQKLLSLRVFQQVDSVVLCLLQQPQDKSSLKSSTWEPLIRCCECHTSPSTANQSGGEMTATSPQATQRAHSVLSALSTVLGPAQQDWLDLRIQSGARRWRLPGLQCLSKAEL</sequence>
<dbReference type="PANTHER" id="PTHR21436:SF2">
    <property type="entry name" value="COILED-COIL DOMAIN-CONTAINING PROTEIN 142"/>
    <property type="match status" value="1"/>
</dbReference>
<reference evidence="2" key="4">
    <citation type="submission" date="2025-09" db="UniProtKB">
        <authorList>
            <consortium name="Ensembl"/>
        </authorList>
    </citation>
    <scope>IDENTIFICATION</scope>
    <source>
        <strain evidence="2">HNI</strain>
    </source>
</reference>
<dbReference type="InterPro" id="IPR026700">
    <property type="entry name" value="CCDC142"/>
</dbReference>